<dbReference type="EnsemblMetazoa" id="G5754.1">
    <property type="protein sequence ID" value="G5754.1:cds"/>
    <property type="gene ID" value="G5754"/>
</dbReference>
<keyword evidence="12 33" id="KW-0521">NADP</keyword>
<dbReference type="PIRSF" id="PIRSF000332">
    <property type="entry name" value="FMO"/>
    <property type="match status" value="1"/>
</dbReference>
<comment type="catalytic activity">
    <reaction evidence="25">
        <text>hexan-3-one + NADPH + O2 + H(+) = ethyl butanoate + NADP(+) + H2O</text>
        <dbReference type="Rhea" id="RHEA:54844"/>
        <dbReference type="ChEBI" id="CHEBI:15377"/>
        <dbReference type="ChEBI" id="CHEBI:15378"/>
        <dbReference type="ChEBI" id="CHEBI:15379"/>
        <dbReference type="ChEBI" id="CHEBI:57783"/>
        <dbReference type="ChEBI" id="CHEBI:58349"/>
        <dbReference type="ChEBI" id="CHEBI:88764"/>
        <dbReference type="ChEBI" id="CHEBI:89891"/>
    </reaction>
    <physiologicalReaction direction="left-to-right" evidence="25">
        <dbReference type="Rhea" id="RHEA:54845"/>
    </physiologicalReaction>
</comment>
<comment type="catalytic activity">
    <reaction evidence="24">
        <text>NADPH + O2 + H(+) = H2O2 + NADP(+)</text>
        <dbReference type="Rhea" id="RHEA:11260"/>
        <dbReference type="ChEBI" id="CHEBI:15378"/>
        <dbReference type="ChEBI" id="CHEBI:15379"/>
        <dbReference type="ChEBI" id="CHEBI:16240"/>
        <dbReference type="ChEBI" id="CHEBI:57783"/>
        <dbReference type="ChEBI" id="CHEBI:58349"/>
        <dbReference type="EC" id="1.6.3.1"/>
    </reaction>
    <physiologicalReaction direction="left-to-right" evidence="24">
        <dbReference type="Rhea" id="RHEA:11261"/>
    </physiologicalReaction>
</comment>
<keyword evidence="6" id="KW-0597">Phosphoprotein</keyword>
<evidence type="ECO:0000256" key="2">
    <source>
        <dbReference type="ARBA" id="ARBA00004389"/>
    </source>
</evidence>
<evidence type="ECO:0000256" key="3">
    <source>
        <dbReference type="ARBA" id="ARBA00004524"/>
    </source>
</evidence>
<dbReference type="GO" id="GO:0050661">
    <property type="term" value="F:NADP binding"/>
    <property type="evidence" value="ECO:0007669"/>
    <property type="project" value="InterPro"/>
</dbReference>
<proteinExistence type="inferred from homology"/>
<comment type="function">
    <text evidence="19">Broad spectrum monooxygenase that catalyzes the oxygenation of a wide variety of nitrogen- and sulfur-containing compounds including xenobiotics. Catalyzes the S-oxygenation of hypotaurine to produce taurine, an organic osmolyte involved in cell volume regulation as well as a variety of cytoprotective and developmental processes. In vitro, catalyzes the N-oxygenation of trimethylamine (TMA) to produce trimethylamine N-oxide (TMAO) and could therefore participate to the detoxification of this compound that is generated by the action of gut microbiota from dietary precursors such as choline, choline containing compounds, betaine or L-carnitine.</text>
</comment>
<comment type="subcellular location">
    <subcellularLocation>
        <location evidence="2">Endoplasmic reticulum membrane</location>
        <topology evidence="2">Single-pass membrane protein</topology>
    </subcellularLocation>
    <subcellularLocation>
        <location evidence="3">Microsome membrane</location>
    </subcellularLocation>
</comment>
<evidence type="ECO:0000256" key="19">
    <source>
        <dbReference type="ARBA" id="ARBA00045957"/>
    </source>
</evidence>
<comment type="similarity">
    <text evidence="4 33 34">Belongs to the FMO family.</text>
</comment>
<evidence type="ECO:0000256" key="10">
    <source>
        <dbReference type="ARBA" id="ARBA00022827"/>
    </source>
</evidence>
<evidence type="ECO:0000256" key="32">
    <source>
        <dbReference type="ARBA" id="ARBA00049475"/>
    </source>
</evidence>
<evidence type="ECO:0000256" key="4">
    <source>
        <dbReference type="ARBA" id="ARBA00009183"/>
    </source>
</evidence>
<evidence type="ECO:0000256" key="6">
    <source>
        <dbReference type="ARBA" id="ARBA00022553"/>
    </source>
</evidence>
<dbReference type="EnsemblMetazoa" id="G5754.9">
    <property type="protein sequence ID" value="G5754.9:cds"/>
    <property type="gene ID" value="G5754"/>
</dbReference>
<dbReference type="Proteomes" id="UP000005408">
    <property type="component" value="Unassembled WGS sequence"/>
</dbReference>
<comment type="catalytic activity">
    <reaction evidence="22">
        <text>heptan-2-one + NADPH + O2 + H(+) = pentyl acetate + NADP(+) + H2O</text>
        <dbReference type="Rhea" id="RHEA:54836"/>
        <dbReference type="ChEBI" id="CHEBI:5672"/>
        <dbReference type="ChEBI" id="CHEBI:15377"/>
        <dbReference type="ChEBI" id="CHEBI:15378"/>
        <dbReference type="ChEBI" id="CHEBI:15379"/>
        <dbReference type="ChEBI" id="CHEBI:57783"/>
        <dbReference type="ChEBI" id="CHEBI:58349"/>
        <dbReference type="ChEBI" id="CHEBI:87362"/>
    </reaction>
    <physiologicalReaction direction="left-to-right" evidence="22">
        <dbReference type="Rhea" id="RHEA:54837"/>
    </physiologicalReaction>
</comment>
<keyword evidence="17 33" id="KW-0472">Membrane</keyword>
<dbReference type="OMA" id="HAENGHW"/>
<comment type="catalytic activity">
    <reaction evidence="29">
        <text>(2E)-geranial + NADPH + O2 + H(+) = (1E)-2,6-dimethylhepta-1,5-dien-1-yl formate + NADP(+) + H2O</text>
        <dbReference type="Rhea" id="RHEA:54860"/>
        <dbReference type="ChEBI" id="CHEBI:15377"/>
        <dbReference type="ChEBI" id="CHEBI:15378"/>
        <dbReference type="ChEBI" id="CHEBI:15379"/>
        <dbReference type="ChEBI" id="CHEBI:16980"/>
        <dbReference type="ChEBI" id="CHEBI:57783"/>
        <dbReference type="ChEBI" id="CHEBI:58349"/>
        <dbReference type="ChEBI" id="CHEBI:138375"/>
    </reaction>
    <physiologicalReaction direction="left-to-right" evidence="29">
        <dbReference type="Rhea" id="RHEA:54861"/>
    </physiologicalReaction>
</comment>
<dbReference type="Pfam" id="PF00743">
    <property type="entry name" value="FMO-like"/>
    <property type="match status" value="1"/>
</dbReference>
<dbReference type="GO" id="GO:0006629">
    <property type="term" value="P:lipid metabolic process"/>
    <property type="evidence" value="ECO:0007669"/>
    <property type="project" value="UniProtKB-KW"/>
</dbReference>
<dbReference type="AlphaFoldDB" id="A0A8W8N8C2"/>
<organism evidence="36 37">
    <name type="scientific">Magallana gigas</name>
    <name type="common">Pacific oyster</name>
    <name type="synonym">Crassostrea gigas</name>
    <dbReference type="NCBI Taxonomy" id="29159"/>
    <lineage>
        <taxon>Eukaryota</taxon>
        <taxon>Metazoa</taxon>
        <taxon>Spiralia</taxon>
        <taxon>Lophotrochozoa</taxon>
        <taxon>Mollusca</taxon>
        <taxon>Bivalvia</taxon>
        <taxon>Autobranchia</taxon>
        <taxon>Pteriomorphia</taxon>
        <taxon>Ostreida</taxon>
        <taxon>Ostreoidea</taxon>
        <taxon>Ostreidae</taxon>
        <taxon>Magallana</taxon>
    </lineage>
</organism>
<comment type="catalytic activity">
    <reaction evidence="26">
        <text>hypotaurine + NADPH + O2 + H(+) = taurine + NADP(+) + H2O</text>
        <dbReference type="Rhea" id="RHEA:69819"/>
        <dbReference type="ChEBI" id="CHEBI:15377"/>
        <dbReference type="ChEBI" id="CHEBI:15378"/>
        <dbReference type="ChEBI" id="CHEBI:15379"/>
        <dbReference type="ChEBI" id="CHEBI:57783"/>
        <dbReference type="ChEBI" id="CHEBI:57853"/>
        <dbReference type="ChEBI" id="CHEBI:58349"/>
        <dbReference type="ChEBI" id="CHEBI:507393"/>
        <dbReference type="EC" id="1.14.13.8"/>
    </reaction>
    <physiologicalReaction direction="left-to-right" evidence="26">
        <dbReference type="Rhea" id="RHEA:69820"/>
    </physiologicalReaction>
</comment>
<reference evidence="36" key="1">
    <citation type="submission" date="2022-08" db="UniProtKB">
        <authorList>
            <consortium name="EnsemblMetazoa"/>
        </authorList>
    </citation>
    <scope>IDENTIFICATION</scope>
    <source>
        <strain evidence="36">05x7-T-G4-1.051#20</strain>
    </source>
</reference>
<evidence type="ECO:0000256" key="17">
    <source>
        <dbReference type="ARBA" id="ARBA00023136"/>
    </source>
</evidence>
<dbReference type="GO" id="GO:0034899">
    <property type="term" value="F:trimethylamine monooxygenase activity"/>
    <property type="evidence" value="ECO:0007669"/>
    <property type="project" value="UniProtKB-EC"/>
</dbReference>
<evidence type="ECO:0000256" key="12">
    <source>
        <dbReference type="ARBA" id="ARBA00022857"/>
    </source>
</evidence>
<comment type="catalytic activity">
    <reaction evidence="28">
        <text>octan-3-one + NADPH + O2 + H(+) = ethyl hexanoate + NADP(+) + H2O</text>
        <dbReference type="Rhea" id="RHEA:54856"/>
        <dbReference type="ChEBI" id="CHEBI:15377"/>
        <dbReference type="ChEBI" id="CHEBI:15378"/>
        <dbReference type="ChEBI" id="CHEBI:15379"/>
        <dbReference type="ChEBI" id="CHEBI:57783"/>
        <dbReference type="ChEBI" id="CHEBI:58349"/>
        <dbReference type="ChEBI" id="CHEBI:80946"/>
        <dbReference type="ChEBI" id="CHEBI:86055"/>
    </reaction>
    <physiologicalReaction direction="left-to-right" evidence="28">
        <dbReference type="Rhea" id="RHEA:54857"/>
    </physiologicalReaction>
</comment>
<dbReference type="InterPro" id="IPR036188">
    <property type="entry name" value="FAD/NAD-bd_sf"/>
</dbReference>
<keyword evidence="16" id="KW-0443">Lipid metabolism</keyword>
<evidence type="ECO:0000313" key="36">
    <source>
        <dbReference type="EnsemblMetazoa" id="G5754.9:cds"/>
    </source>
</evidence>
<dbReference type="Gene3D" id="3.50.50.60">
    <property type="entry name" value="FAD/NAD(P)-binding domain"/>
    <property type="match status" value="1"/>
</dbReference>
<dbReference type="InterPro" id="IPR050346">
    <property type="entry name" value="FMO-like"/>
</dbReference>
<evidence type="ECO:0000256" key="11">
    <source>
        <dbReference type="ARBA" id="ARBA00022848"/>
    </source>
</evidence>
<evidence type="ECO:0000256" key="8">
    <source>
        <dbReference type="ARBA" id="ARBA00022692"/>
    </source>
</evidence>
<evidence type="ECO:0000256" key="29">
    <source>
        <dbReference type="ARBA" id="ARBA00048989"/>
    </source>
</evidence>
<evidence type="ECO:0000256" key="7">
    <source>
        <dbReference type="ARBA" id="ARBA00022630"/>
    </source>
</evidence>
<evidence type="ECO:0000256" key="5">
    <source>
        <dbReference type="ARBA" id="ARBA00022481"/>
    </source>
</evidence>
<keyword evidence="9 33" id="KW-0256">Endoplasmic reticulum</keyword>
<evidence type="ECO:0000256" key="24">
    <source>
        <dbReference type="ARBA" id="ARBA00047864"/>
    </source>
</evidence>
<evidence type="ECO:0000256" key="18">
    <source>
        <dbReference type="ARBA" id="ARBA00045722"/>
    </source>
</evidence>
<evidence type="ECO:0000256" key="31">
    <source>
        <dbReference type="ARBA" id="ARBA00049443"/>
    </source>
</evidence>
<dbReference type="InterPro" id="IPR002257">
    <property type="entry name" value="Flavin_mOase_5"/>
</dbReference>
<dbReference type="GO" id="GO:0016174">
    <property type="term" value="F:NAD(P)H oxidase H2O2-forming activity"/>
    <property type="evidence" value="ECO:0007669"/>
    <property type="project" value="UniProtKB-EC"/>
</dbReference>
<name>A0A8W8N8C2_MAGGI</name>
<comment type="catalytic activity">
    <reaction evidence="21">
        <text>hexan-3-one + NADPH + O2 + H(+) = propyl propanoate + NADP(+) + H2O</text>
        <dbReference type="Rhea" id="RHEA:54848"/>
        <dbReference type="ChEBI" id="CHEBI:15377"/>
        <dbReference type="ChEBI" id="CHEBI:15378"/>
        <dbReference type="ChEBI" id="CHEBI:15379"/>
        <dbReference type="ChEBI" id="CHEBI:57783"/>
        <dbReference type="ChEBI" id="CHEBI:58349"/>
        <dbReference type="ChEBI" id="CHEBI:89828"/>
        <dbReference type="ChEBI" id="CHEBI:89891"/>
    </reaction>
    <physiologicalReaction direction="left-to-right" evidence="21">
        <dbReference type="Rhea" id="RHEA:54849"/>
    </physiologicalReaction>
</comment>
<comment type="catalytic activity">
    <reaction evidence="23">
        <text>sulcatone + NADPH + O2 + H(+) = 4-methylpent-3-en-1-yl acetate + NADP(+) + H2O</text>
        <dbReference type="Rhea" id="RHEA:54864"/>
        <dbReference type="ChEBI" id="CHEBI:15377"/>
        <dbReference type="ChEBI" id="CHEBI:15378"/>
        <dbReference type="ChEBI" id="CHEBI:15379"/>
        <dbReference type="ChEBI" id="CHEBI:16310"/>
        <dbReference type="ChEBI" id="CHEBI:57783"/>
        <dbReference type="ChEBI" id="CHEBI:58349"/>
        <dbReference type="ChEBI" id="CHEBI:138373"/>
    </reaction>
    <physiologicalReaction direction="left-to-right" evidence="23">
        <dbReference type="Rhea" id="RHEA:54865"/>
    </physiologicalReaction>
</comment>
<evidence type="ECO:0000256" key="1">
    <source>
        <dbReference type="ARBA" id="ARBA00001974"/>
    </source>
</evidence>
<dbReference type="PRINTS" id="PR01125">
    <property type="entry name" value="FMOXYGENASE5"/>
</dbReference>
<evidence type="ECO:0000256" key="21">
    <source>
        <dbReference type="ARBA" id="ARBA00047426"/>
    </source>
</evidence>
<evidence type="ECO:0000256" key="34">
    <source>
        <dbReference type="RuleBase" id="RU361177"/>
    </source>
</evidence>
<comment type="function">
    <text evidence="18">Acts as a Baeyer-Villiger monooxygenase on a broad range of substrates. Catalyzes the insertion of an oxygen atom into a carbon-carbon bond adjacent to a carbonyl, which converts ketones to esters. Active on diverse carbonyl compounds, whereas soft nucleophiles are mostly non- or poorly reactive. In contrast with other forms of FMO it is non- or poorly active on 'classical' substrates such as drugs, pesticides, and dietary components containing soft nucleophilic heteroatoms. Able to oxidize drug molecules bearing a carbonyl group on an aliphatic chain, such as nabumetone and pentoxifylline. Also, in the absence of substrates, shows slow but yet significant NADPH oxidase activity. Acts as a positive modulator of cholesterol biosynthesis as well as glucose homeostasis, promoting metabolic aging via pleiotropic effects.</text>
</comment>
<evidence type="ECO:0000256" key="14">
    <source>
        <dbReference type="ARBA" id="ARBA00023002"/>
    </source>
</evidence>
<evidence type="ECO:0000313" key="37">
    <source>
        <dbReference type="Proteomes" id="UP000005408"/>
    </source>
</evidence>
<dbReference type="GO" id="GO:0050660">
    <property type="term" value="F:flavin adenine dinucleotide binding"/>
    <property type="evidence" value="ECO:0007669"/>
    <property type="project" value="InterPro"/>
</dbReference>
<comment type="catalytic activity">
    <reaction evidence="20">
        <text>hypotaurine + NADH + O2 + H(+) = taurine + NAD(+) + H2O</text>
        <dbReference type="Rhea" id="RHEA:74111"/>
        <dbReference type="ChEBI" id="CHEBI:15377"/>
        <dbReference type="ChEBI" id="CHEBI:15378"/>
        <dbReference type="ChEBI" id="CHEBI:15379"/>
        <dbReference type="ChEBI" id="CHEBI:57540"/>
        <dbReference type="ChEBI" id="CHEBI:57853"/>
        <dbReference type="ChEBI" id="CHEBI:57945"/>
        <dbReference type="ChEBI" id="CHEBI:507393"/>
        <dbReference type="EC" id="1.14.13.8"/>
    </reaction>
    <physiologicalReaction direction="left-to-right" evidence="20">
        <dbReference type="Rhea" id="RHEA:74112"/>
    </physiologicalReaction>
</comment>
<dbReference type="EnsemblMetazoa" id="G5754.6">
    <property type="protein sequence ID" value="G5754.6:cds"/>
    <property type="gene ID" value="G5754"/>
</dbReference>
<dbReference type="InterPro" id="IPR000960">
    <property type="entry name" value="Flavin_mOase"/>
</dbReference>
<evidence type="ECO:0000256" key="20">
    <source>
        <dbReference type="ARBA" id="ARBA00047338"/>
    </source>
</evidence>
<evidence type="ECO:0000256" key="22">
    <source>
        <dbReference type="ARBA" id="ARBA00047574"/>
    </source>
</evidence>
<dbReference type="InterPro" id="IPR020946">
    <property type="entry name" value="Flavin_mOase-like"/>
</dbReference>
<evidence type="ECO:0000256" key="27">
    <source>
        <dbReference type="ARBA" id="ARBA00048088"/>
    </source>
</evidence>
<dbReference type="EnsemblMetazoa" id="G5754.7">
    <property type="protein sequence ID" value="G5754.7:cds"/>
    <property type="gene ID" value="G5754"/>
</dbReference>
<dbReference type="FunFam" id="3.50.50.60:FF:000159">
    <property type="entry name" value="Dimethylaniline monooxygenase [N-oxide-forming]"/>
    <property type="match status" value="1"/>
</dbReference>
<evidence type="ECO:0000256" key="25">
    <source>
        <dbReference type="ARBA" id="ARBA00047977"/>
    </source>
</evidence>
<evidence type="ECO:0000256" key="16">
    <source>
        <dbReference type="ARBA" id="ARBA00023098"/>
    </source>
</evidence>
<keyword evidence="10 33" id="KW-0274">FAD</keyword>
<dbReference type="PRINTS" id="PR00370">
    <property type="entry name" value="FMOXYGENASE"/>
</dbReference>
<dbReference type="OrthoDB" id="66881at2759"/>
<protein>
    <recommendedName>
        <fullName evidence="34">Flavin-containing monooxygenase</fullName>
        <ecNumber evidence="34">1.-.-.-</ecNumber>
    </recommendedName>
</protein>
<evidence type="ECO:0000256" key="28">
    <source>
        <dbReference type="ARBA" id="ARBA00048459"/>
    </source>
</evidence>
<evidence type="ECO:0000256" key="9">
    <source>
        <dbReference type="ARBA" id="ARBA00022824"/>
    </source>
</evidence>
<keyword evidence="37" id="KW-1185">Reference proteome</keyword>
<keyword evidence="11" id="KW-0492">Microsome</keyword>
<evidence type="ECO:0000256" key="33">
    <source>
        <dbReference type="PIRNR" id="PIRNR000332"/>
    </source>
</evidence>
<accession>A0A8W8N8C2</accession>
<dbReference type="SUPFAM" id="SSF51905">
    <property type="entry name" value="FAD/NAD(P)-binding domain"/>
    <property type="match status" value="2"/>
</dbReference>
<evidence type="ECO:0000256" key="13">
    <source>
        <dbReference type="ARBA" id="ARBA00022989"/>
    </source>
</evidence>
<comment type="cofactor">
    <cofactor evidence="1 33 34">
        <name>FAD</name>
        <dbReference type="ChEBI" id="CHEBI:57692"/>
    </cofactor>
</comment>
<evidence type="ECO:0000256" key="15">
    <source>
        <dbReference type="ARBA" id="ARBA00023033"/>
    </source>
</evidence>
<evidence type="ECO:0000256" key="30">
    <source>
        <dbReference type="ARBA" id="ARBA00048990"/>
    </source>
</evidence>
<evidence type="ECO:0000256" key="23">
    <source>
        <dbReference type="ARBA" id="ARBA00047855"/>
    </source>
</evidence>
<dbReference type="GO" id="GO:0005789">
    <property type="term" value="C:endoplasmic reticulum membrane"/>
    <property type="evidence" value="ECO:0007669"/>
    <property type="project" value="UniProtKB-SubCell"/>
</dbReference>
<keyword evidence="15 33" id="KW-0503">Monooxygenase</keyword>
<keyword evidence="5" id="KW-0488">Methylation</keyword>
<evidence type="ECO:0000256" key="26">
    <source>
        <dbReference type="ARBA" id="ARBA00048041"/>
    </source>
</evidence>
<sequence>MAKKVAVIGAGASGLPAIKCCVDEGLQPVCFERTDHIGGLWYYTEEPTDGQSCVMKSTVINTSKEMMCYSDYPIPKEYPNFMHNKHVLQYFNLFAEKFDLKKYIRFKTEVVNVKKSEDFKTSGKWSVTTRDVTTGRTEDHVFDAVMLCTGHHADKNVPDFPGLQDFQGKVIHTHDYRKPQGYEDKRVVIIGIGNSGVDSAVELSRVASQVFLSTRRGAWIFNRVGDKGQPGDMLFSNRATRVILKLLSFFQSTDEMFAKKLNERFDHAKYSLQPNFPPFSSHPTINDDLPNRIICGSIKIKPNVKKFTKTGVEFEDGTFEDDIDAVILATGYRFGFPFLDKSVIDVINNKVELYKSMFPPDLEKKTMACIGFIQPLGAIMPISEQQCRLFARVVKGDVTLPSKEEMWTEVRMKLDALHKKYVESPRHTIQVDYLNYMDELSKLNGNFPYLGKLLLKDPKLAASVFFGPVTPYQYRVMGPGKWQGAREAIFTQMERVDYPFATRPLGFKIEKDQKKSFWKYCFYFLILALLVQFIFK</sequence>
<evidence type="ECO:0000256" key="35">
    <source>
        <dbReference type="SAM" id="Phobius"/>
    </source>
</evidence>
<keyword evidence="7 33" id="KW-0285">Flavoprotein</keyword>
<dbReference type="GO" id="GO:0004499">
    <property type="term" value="F:N,N-dimethylaniline monooxygenase activity"/>
    <property type="evidence" value="ECO:0007669"/>
    <property type="project" value="UniProtKB-UniRule"/>
</dbReference>
<comment type="catalytic activity">
    <reaction evidence="32">
        <text>octan-3-one + NADPH + O2 + H(+) = pentyl propanoate + NADP(+) + H2O</text>
        <dbReference type="Rhea" id="RHEA:54840"/>
        <dbReference type="ChEBI" id="CHEBI:15377"/>
        <dbReference type="ChEBI" id="CHEBI:15378"/>
        <dbReference type="ChEBI" id="CHEBI:15379"/>
        <dbReference type="ChEBI" id="CHEBI:57783"/>
        <dbReference type="ChEBI" id="CHEBI:58349"/>
        <dbReference type="ChEBI" id="CHEBI:80946"/>
        <dbReference type="ChEBI" id="CHEBI:87373"/>
    </reaction>
    <physiologicalReaction direction="left-to-right" evidence="32">
        <dbReference type="Rhea" id="RHEA:54841"/>
    </physiologicalReaction>
</comment>
<keyword evidence="13 35" id="KW-1133">Transmembrane helix</keyword>
<keyword evidence="14 33" id="KW-0560">Oxidoreductase</keyword>
<comment type="catalytic activity">
    <reaction evidence="31">
        <text>N,N-dimethylaniline + NADPH + O2 + H(+) = N,N-dimethylaniline N-oxide + NADP(+) + H2O</text>
        <dbReference type="Rhea" id="RHEA:24468"/>
        <dbReference type="ChEBI" id="CHEBI:15377"/>
        <dbReference type="ChEBI" id="CHEBI:15378"/>
        <dbReference type="ChEBI" id="CHEBI:15379"/>
        <dbReference type="ChEBI" id="CHEBI:16269"/>
        <dbReference type="ChEBI" id="CHEBI:17735"/>
        <dbReference type="ChEBI" id="CHEBI:57783"/>
        <dbReference type="ChEBI" id="CHEBI:58349"/>
        <dbReference type="EC" id="1.14.13.8"/>
    </reaction>
    <physiologicalReaction direction="left-to-right" evidence="31">
        <dbReference type="Rhea" id="RHEA:24469"/>
    </physiologicalReaction>
</comment>
<feature type="transmembrane region" description="Helical" evidence="35">
    <location>
        <begin position="517"/>
        <end position="535"/>
    </location>
</feature>
<comment type="catalytic activity">
    <reaction evidence="27">
        <text>trimethylamine + NADPH + O2 = trimethylamine N-oxide + NADP(+) + H2O</text>
        <dbReference type="Rhea" id="RHEA:31979"/>
        <dbReference type="ChEBI" id="CHEBI:15377"/>
        <dbReference type="ChEBI" id="CHEBI:15379"/>
        <dbReference type="ChEBI" id="CHEBI:15724"/>
        <dbReference type="ChEBI" id="CHEBI:57783"/>
        <dbReference type="ChEBI" id="CHEBI:58349"/>
        <dbReference type="ChEBI" id="CHEBI:58389"/>
        <dbReference type="EC" id="1.14.13.148"/>
    </reaction>
    <physiologicalReaction direction="left-to-right" evidence="27">
        <dbReference type="Rhea" id="RHEA:31980"/>
    </physiologicalReaction>
</comment>
<dbReference type="PANTHER" id="PTHR23023">
    <property type="entry name" value="DIMETHYLANILINE MONOOXYGENASE"/>
    <property type="match status" value="1"/>
</dbReference>
<comment type="catalytic activity">
    <reaction evidence="30">
        <text>heptan-4-one + NADPH + O2 + H(+) = propyl butanoate + NADP(+) + H2O</text>
        <dbReference type="Rhea" id="RHEA:54852"/>
        <dbReference type="ChEBI" id="CHEBI:15377"/>
        <dbReference type="ChEBI" id="CHEBI:15378"/>
        <dbReference type="ChEBI" id="CHEBI:15379"/>
        <dbReference type="ChEBI" id="CHEBI:57783"/>
        <dbReference type="ChEBI" id="CHEBI:58349"/>
        <dbReference type="ChEBI" id="CHEBI:89484"/>
        <dbReference type="ChEBI" id="CHEBI:89719"/>
    </reaction>
    <physiologicalReaction direction="left-to-right" evidence="30">
        <dbReference type="Rhea" id="RHEA:54853"/>
    </physiologicalReaction>
</comment>
<dbReference type="EC" id="1.-.-.-" evidence="34"/>
<keyword evidence="8 35" id="KW-0812">Transmembrane</keyword>
<dbReference type="EnsemblMetazoa" id="G5754.4">
    <property type="protein sequence ID" value="G5754.4:cds"/>
    <property type="gene ID" value="G5754"/>
</dbReference>